<reference evidence="7" key="1">
    <citation type="submission" date="2025-08" db="UniProtKB">
        <authorList>
            <consortium name="RefSeq"/>
        </authorList>
    </citation>
    <scope>IDENTIFICATION</scope>
</reference>
<dbReference type="Pfam" id="PF13855">
    <property type="entry name" value="LRR_8"/>
    <property type="match status" value="3"/>
</dbReference>
<keyword evidence="1" id="KW-0433">Leucine-rich repeat</keyword>
<keyword evidence="5" id="KW-0732">Signal</keyword>
<gene>
    <name evidence="7" type="primary">LOC106748170</name>
</gene>
<keyword evidence="2" id="KW-0677">Repeat</keyword>
<keyword evidence="4" id="KW-0812">Transmembrane</keyword>
<dbReference type="PROSITE" id="PS51450">
    <property type="entry name" value="LRR"/>
    <property type="match status" value="3"/>
</dbReference>
<sequence>MERRSMIRPHRLFLSLITWLGILSIAACQNFCPARCLCHFNEIDKLVACSKQGLQTFPENISNLVEKLDLSSNLLSEVSEDVNRLTELLSLNLARNRLTSLPSNLGQLKKLMMLNLSENQIASIIDIASTSQLSSLAYLYISRNPLPTLEGLTSVLKVMDASHCLIKELGNTTLNGLSNLTSLNLAGNPLESVRKPVSAKLRSLDMSDCNLNILEPDTFTRLPGLEELRLVNNPKLVYCTRYATIQHPRLKRLDVSRCRLDRPGLHGFPSLTFARLSHNAINMLPNRIFAKNKQLTQLYMDVNHLHSINASTFEGLTKLQMLDLSMNNINYVHEFALRESISLRVLNLSYNELQTLPRLTTTVMSLDVSSNKISKLKANSLENMPAIRNLYLKNNELQVLPRHLKATTLRILDLERNRLVGLYNESFADLRSLQQIDLSGNRLTEAINPDIFVNNSLLSAIGLEDNPWRCDCTPLYITYQFLTDPPAKTAKSTLLCQSPANVSGFSWEAACFDVWNRYSLPSSHKAAWGVVLVGVLISFILFGSLMSIRYTIRMRRRADEHLRNLERMEVIERLQIIQARHHRANEEQQERLERLERSERAERPAEPRIHPLELIGPPTYEEAVHMPRMVHSMDALNEIVVETGNVNVIMGSVDNLRMKKRRTRRARKRTQSEDDLLRREERRQVRLRRERNSIGNILDVEQPRDNANPRNPRTSTARRSRRYSVADESIESSGSRDRPQTPNARRRKRKQVVRREHVTDDEDSDAPTFGSVRSVVIRQLKEEPRSGYRE</sequence>
<evidence type="ECO:0000256" key="1">
    <source>
        <dbReference type="ARBA" id="ARBA00022614"/>
    </source>
</evidence>
<dbReference type="InterPro" id="IPR032675">
    <property type="entry name" value="LRR_dom_sf"/>
</dbReference>
<dbReference type="OrthoDB" id="1574204at2759"/>
<dbReference type="GeneID" id="106748170"/>
<evidence type="ECO:0000256" key="3">
    <source>
        <dbReference type="SAM" id="MobiDB-lite"/>
    </source>
</evidence>
<protein>
    <submittedName>
        <fullName evidence="7">Insulin-like growth factor-binding protein complex acid labile subunit</fullName>
    </submittedName>
</protein>
<accession>A0A6P3XV45</accession>
<feature type="chain" id="PRO_5028395191" evidence="5">
    <location>
        <begin position="29"/>
        <end position="790"/>
    </location>
</feature>
<dbReference type="PROSITE" id="PS51257">
    <property type="entry name" value="PROKAR_LIPOPROTEIN"/>
    <property type="match status" value="1"/>
</dbReference>
<feature type="compositionally biased region" description="Basic and acidic residues" evidence="3">
    <location>
        <begin position="779"/>
        <end position="790"/>
    </location>
</feature>
<organism evidence="6 7">
    <name type="scientific">Dinoponera quadriceps</name>
    <name type="common">South American ant</name>
    <dbReference type="NCBI Taxonomy" id="609295"/>
    <lineage>
        <taxon>Eukaryota</taxon>
        <taxon>Metazoa</taxon>
        <taxon>Ecdysozoa</taxon>
        <taxon>Arthropoda</taxon>
        <taxon>Hexapoda</taxon>
        <taxon>Insecta</taxon>
        <taxon>Pterygota</taxon>
        <taxon>Neoptera</taxon>
        <taxon>Endopterygota</taxon>
        <taxon>Hymenoptera</taxon>
        <taxon>Apocrita</taxon>
        <taxon>Aculeata</taxon>
        <taxon>Formicoidea</taxon>
        <taxon>Formicidae</taxon>
        <taxon>Ponerinae</taxon>
        <taxon>Ponerini</taxon>
        <taxon>Dinoponera</taxon>
    </lineage>
</organism>
<proteinExistence type="predicted"/>
<dbReference type="AlphaFoldDB" id="A0A6P3XV45"/>
<dbReference type="InterPro" id="IPR003591">
    <property type="entry name" value="Leu-rich_rpt_typical-subtyp"/>
</dbReference>
<dbReference type="KEGG" id="dqu:106748170"/>
<dbReference type="PANTHER" id="PTHR24366">
    <property type="entry name" value="IG(IMMUNOGLOBULIN) AND LRR(LEUCINE RICH REPEAT) DOMAINS"/>
    <property type="match status" value="1"/>
</dbReference>
<dbReference type="Gene3D" id="3.80.10.10">
    <property type="entry name" value="Ribonuclease Inhibitor"/>
    <property type="match status" value="4"/>
</dbReference>
<feature type="signal peptide" evidence="5">
    <location>
        <begin position="1"/>
        <end position="28"/>
    </location>
</feature>
<dbReference type="SMART" id="SM00364">
    <property type="entry name" value="LRR_BAC"/>
    <property type="match status" value="4"/>
</dbReference>
<keyword evidence="4" id="KW-0472">Membrane</keyword>
<dbReference type="SMART" id="SM00365">
    <property type="entry name" value="LRR_SD22"/>
    <property type="match status" value="5"/>
</dbReference>
<keyword evidence="4" id="KW-1133">Transmembrane helix</keyword>
<dbReference type="RefSeq" id="XP_014481904.1">
    <property type="nucleotide sequence ID" value="XM_014626418.1"/>
</dbReference>
<feature type="transmembrane region" description="Helical" evidence="4">
    <location>
        <begin position="526"/>
        <end position="548"/>
    </location>
</feature>
<dbReference type="InterPro" id="IPR001611">
    <property type="entry name" value="Leu-rich_rpt"/>
</dbReference>
<feature type="region of interest" description="Disordered" evidence="3">
    <location>
        <begin position="585"/>
        <end position="606"/>
    </location>
</feature>
<dbReference type="SMART" id="SM00369">
    <property type="entry name" value="LRR_TYP"/>
    <property type="match status" value="12"/>
</dbReference>
<evidence type="ECO:0000256" key="2">
    <source>
        <dbReference type="ARBA" id="ARBA00022737"/>
    </source>
</evidence>
<dbReference type="PANTHER" id="PTHR24366:SF96">
    <property type="entry name" value="LEUCINE RICH REPEAT CONTAINING 53"/>
    <property type="match status" value="1"/>
</dbReference>
<feature type="region of interest" description="Disordered" evidence="3">
    <location>
        <begin position="696"/>
        <end position="790"/>
    </location>
</feature>
<evidence type="ECO:0000313" key="7">
    <source>
        <dbReference type="RefSeq" id="XP_014481904.1"/>
    </source>
</evidence>
<evidence type="ECO:0000256" key="4">
    <source>
        <dbReference type="SAM" id="Phobius"/>
    </source>
</evidence>
<dbReference type="Proteomes" id="UP000515204">
    <property type="component" value="Unplaced"/>
</dbReference>
<dbReference type="SUPFAM" id="SSF52047">
    <property type="entry name" value="RNI-like"/>
    <property type="match status" value="1"/>
</dbReference>
<name>A0A6P3XV45_DINQU</name>
<keyword evidence="6" id="KW-1185">Reference proteome</keyword>
<dbReference type="SUPFAM" id="SSF52058">
    <property type="entry name" value="L domain-like"/>
    <property type="match status" value="1"/>
</dbReference>
<evidence type="ECO:0000313" key="6">
    <source>
        <dbReference type="Proteomes" id="UP000515204"/>
    </source>
</evidence>
<dbReference type="Pfam" id="PF00560">
    <property type="entry name" value="LRR_1"/>
    <property type="match status" value="1"/>
</dbReference>
<evidence type="ECO:0000256" key="5">
    <source>
        <dbReference type="SAM" id="SignalP"/>
    </source>
</evidence>